<reference evidence="2 3" key="1">
    <citation type="submission" date="2023-07" db="EMBL/GenBank/DDBJ databases">
        <title>Closed genoem sequence of Methanomicrococcus sp. Hf6.</title>
        <authorList>
            <person name="Poehlein A."/>
            <person name="Protasov E."/>
            <person name="Platt K."/>
            <person name="Reeh H."/>
            <person name="Daniel R."/>
            <person name="Brune A."/>
        </authorList>
    </citation>
    <scope>NUCLEOTIDE SEQUENCE [LARGE SCALE GENOMIC DNA]</scope>
    <source>
        <strain evidence="2 3">Hf6</strain>
    </source>
</reference>
<accession>A0AA96ZUM0</accession>
<gene>
    <name evidence="2" type="ORF">MmiHf6_18110</name>
</gene>
<protein>
    <recommendedName>
        <fullName evidence="4">DUF4198 domain-containing protein</fullName>
    </recommendedName>
</protein>
<proteinExistence type="predicted"/>
<keyword evidence="1" id="KW-0472">Membrane</keyword>
<feature type="transmembrane region" description="Helical" evidence="1">
    <location>
        <begin position="303"/>
        <end position="323"/>
    </location>
</feature>
<evidence type="ECO:0000313" key="3">
    <source>
        <dbReference type="Proteomes" id="UP001302978"/>
    </source>
</evidence>
<keyword evidence="3" id="KW-1185">Reference proteome</keyword>
<dbReference type="EMBL" id="CP131059">
    <property type="protein sequence ID" value="WNY24471.1"/>
    <property type="molecule type" value="Genomic_DNA"/>
</dbReference>
<keyword evidence="1" id="KW-1133">Transmembrane helix</keyword>
<dbReference type="KEGG" id="mehf:MmiHf6_18110"/>
<dbReference type="GeneID" id="85196441"/>
<evidence type="ECO:0000313" key="2">
    <source>
        <dbReference type="EMBL" id="WNY24471.1"/>
    </source>
</evidence>
<organism evidence="2 3">
    <name type="scientific">Methanimicrococcus hongohii</name>
    <dbReference type="NCBI Taxonomy" id="3028295"/>
    <lineage>
        <taxon>Archaea</taxon>
        <taxon>Methanobacteriati</taxon>
        <taxon>Methanobacteriota</taxon>
        <taxon>Stenosarchaea group</taxon>
        <taxon>Methanomicrobia</taxon>
        <taxon>Methanosarcinales</taxon>
        <taxon>Methanosarcinaceae</taxon>
        <taxon>Methanimicrococcus</taxon>
    </lineage>
</organism>
<keyword evidence="1" id="KW-0812">Transmembrane</keyword>
<name>A0AA96ZUM0_9EURY</name>
<evidence type="ECO:0008006" key="4">
    <source>
        <dbReference type="Google" id="ProtNLM"/>
    </source>
</evidence>
<dbReference type="Proteomes" id="UP001302978">
    <property type="component" value="Chromosome"/>
</dbReference>
<evidence type="ECO:0000256" key="1">
    <source>
        <dbReference type="SAM" id="Phobius"/>
    </source>
</evidence>
<sequence length="326" mass="35065">MKKIFALTFVLLFMLAMVMPAAAHSVIVLPGANQAASINATADNFYFDVGDTANLFLYIIHPAEANFAEIADTFNMSQQVIYPNGSVASVTLTRSTSNVTYEIGDGEEVTANWYTSNVTLDQEGVYYINSIQKAYDNGTQTRERQSITVLYVGNSSTGWDNLQKTNNADYSVVLYPVTDTRNIKAGTSVNFTLSGNMSFFAQEVDNESDVLDPLPIEIAEYVNPYEMKANGEGIHSVTTVKSNADPTFSATVSKAGVWTFMGLNENEDVGGDNYQAVYVMPVLASNADNGSGDGGEDEDSGSIPGVGVIGIIACIGIAGALYMRRK</sequence>
<dbReference type="RefSeq" id="WP_316557663.1">
    <property type="nucleotide sequence ID" value="NZ_CP131059.1"/>
</dbReference>
<dbReference type="AlphaFoldDB" id="A0AA96ZUM0"/>